<proteinExistence type="inferred from homology"/>
<dbReference type="Pfam" id="PF00528">
    <property type="entry name" value="BPD_transp_1"/>
    <property type="match status" value="1"/>
</dbReference>
<dbReference type="InterPro" id="IPR035906">
    <property type="entry name" value="MetI-like_sf"/>
</dbReference>
<dbReference type="GO" id="GO:0022857">
    <property type="term" value="F:transmembrane transporter activity"/>
    <property type="evidence" value="ECO:0007669"/>
    <property type="project" value="InterPro"/>
</dbReference>
<dbReference type="GO" id="GO:0006865">
    <property type="term" value="P:amino acid transport"/>
    <property type="evidence" value="ECO:0007669"/>
    <property type="project" value="UniProtKB-KW"/>
</dbReference>
<evidence type="ECO:0000259" key="11">
    <source>
        <dbReference type="PROSITE" id="PS50928"/>
    </source>
</evidence>
<sequence length="298" mass="33535">MKVSATRHQLFHAKTKRLRITVDIVSAVVILLFVALFLFRSSQVMHYRWNWKPVVASFFNPRGILLKGFLTTIRLSIWSSIIAFFIGTVVGVGRLVRNRFFRLLSGLYVSLIRNLPPLVLVFIFYFFFSSQLLDPLGIDQAARNAAPLVQRLLSIFLSQPSRLTAFLSAVVTLGIYEGSYIAEIIQSGIRSVDRGQWEASYSLGLSSFDRTRLIILPQAARNALPALTGQFISTMKDSSIVSVISIAELTFQGMELTASTYRTLEIWSAVTLLYFLLTFTASILSSRIESGLRKRFSD</sequence>
<dbReference type="CDD" id="cd06261">
    <property type="entry name" value="TM_PBP2"/>
    <property type="match status" value="1"/>
</dbReference>
<evidence type="ECO:0000256" key="9">
    <source>
        <dbReference type="ARBA" id="ARBA00023136"/>
    </source>
</evidence>
<dbReference type="eggNOG" id="COG0765">
    <property type="taxonomic scope" value="Bacteria"/>
</dbReference>
<feature type="transmembrane region" description="Helical" evidence="10">
    <location>
        <begin position="266"/>
        <end position="285"/>
    </location>
</feature>
<comment type="subcellular location">
    <subcellularLocation>
        <location evidence="2">Cell inner membrane</location>
        <topology evidence="2">Multi-pass membrane protein</topology>
    </subcellularLocation>
    <subcellularLocation>
        <location evidence="10">Cell membrane</location>
        <topology evidence="10">Multi-pass membrane protein</topology>
    </subcellularLocation>
</comment>
<keyword evidence="8 10" id="KW-1133">Transmembrane helix</keyword>
<name>E1R396_SEDSS</name>
<evidence type="ECO:0000256" key="4">
    <source>
        <dbReference type="ARBA" id="ARBA00022448"/>
    </source>
</evidence>
<comment type="function">
    <text evidence="1">Part of the binding-protein-dependent transport system for glutamine; probably responsible for the translocation of the substrate across the membrane.</text>
</comment>
<protein>
    <submittedName>
        <fullName evidence="12">Polar amino acid ABC transporter, inner membrane subunit</fullName>
    </submittedName>
</protein>
<keyword evidence="5" id="KW-1003">Cell membrane</keyword>
<evidence type="ECO:0000256" key="5">
    <source>
        <dbReference type="ARBA" id="ARBA00022475"/>
    </source>
</evidence>
<evidence type="ECO:0000256" key="10">
    <source>
        <dbReference type="RuleBase" id="RU363032"/>
    </source>
</evidence>
<dbReference type="Gene3D" id="1.10.3720.10">
    <property type="entry name" value="MetI-like"/>
    <property type="match status" value="1"/>
</dbReference>
<reference evidence="12 13" key="1">
    <citation type="journal article" date="2010" name="Stand. Genomic Sci.">
        <title>Complete genome sequence of Spirochaeta smaragdinae type strain (SEBR 4228).</title>
        <authorList>
            <person name="Mavromatis K."/>
            <person name="Yasawong M."/>
            <person name="Chertkov O."/>
            <person name="Lapidus A."/>
            <person name="Lucas S."/>
            <person name="Nolan M."/>
            <person name="Del Rio T.G."/>
            <person name="Tice H."/>
            <person name="Cheng J.F."/>
            <person name="Pitluck S."/>
            <person name="Liolios K."/>
            <person name="Ivanova N."/>
            <person name="Tapia R."/>
            <person name="Han C."/>
            <person name="Bruce D."/>
            <person name="Goodwin L."/>
            <person name="Pati A."/>
            <person name="Chen A."/>
            <person name="Palaniappan K."/>
            <person name="Land M."/>
            <person name="Hauser L."/>
            <person name="Chang Y.J."/>
            <person name="Jeffries C.D."/>
            <person name="Detter J.C."/>
            <person name="Rohde M."/>
            <person name="Brambilla E."/>
            <person name="Spring S."/>
            <person name="Goker M."/>
            <person name="Sikorski J."/>
            <person name="Woyke T."/>
            <person name="Bristow J."/>
            <person name="Eisen J.A."/>
            <person name="Markowitz V."/>
            <person name="Hugenholtz P."/>
            <person name="Klenk H.P."/>
            <person name="Kyrpides N.C."/>
        </authorList>
    </citation>
    <scope>NUCLEOTIDE SEQUENCE [LARGE SCALE GENOMIC DNA]</scope>
    <source>
        <strain evidence="13">DSM 11293 / JCM 15392 / SEBR 4228</strain>
    </source>
</reference>
<dbReference type="InterPro" id="IPR000515">
    <property type="entry name" value="MetI-like"/>
</dbReference>
<evidence type="ECO:0000256" key="8">
    <source>
        <dbReference type="ARBA" id="ARBA00022989"/>
    </source>
</evidence>
<keyword evidence="13" id="KW-1185">Reference proteome</keyword>
<dbReference type="PANTHER" id="PTHR30614:SF20">
    <property type="entry name" value="GLUTAMINE TRANSPORT SYSTEM PERMEASE PROTEIN GLNP"/>
    <property type="match status" value="1"/>
</dbReference>
<dbReference type="GO" id="GO:0043190">
    <property type="term" value="C:ATP-binding cassette (ABC) transporter complex"/>
    <property type="evidence" value="ECO:0007669"/>
    <property type="project" value="InterPro"/>
</dbReference>
<keyword evidence="7" id="KW-0029">Amino-acid transport</keyword>
<keyword evidence="4 10" id="KW-0813">Transport</keyword>
<dbReference type="PANTHER" id="PTHR30614">
    <property type="entry name" value="MEMBRANE COMPONENT OF AMINO ACID ABC TRANSPORTER"/>
    <property type="match status" value="1"/>
</dbReference>
<dbReference type="Proteomes" id="UP000002318">
    <property type="component" value="Chromosome"/>
</dbReference>
<organism evidence="12 13">
    <name type="scientific">Sediminispirochaeta smaragdinae (strain DSM 11293 / JCM 15392 / SEBR 4228)</name>
    <name type="common">Spirochaeta smaragdinae</name>
    <dbReference type="NCBI Taxonomy" id="573413"/>
    <lineage>
        <taxon>Bacteria</taxon>
        <taxon>Pseudomonadati</taxon>
        <taxon>Spirochaetota</taxon>
        <taxon>Spirochaetia</taxon>
        <taxon>Spirochaetales</taxon>
        <taxon>Spirochaetaceae</taxon>
        <taxon>Sediminispirochaeta</taxon>
    </lineage>
</organism>
<keyword evidence="6 10" id="KW-0812">Transmembrane</keyword>
<dbReference type="KEGG" id="ssm:Spirs_2413"/>
<evidence type="ECO:0000256" key="7">
    <source>
        <dbReference type="ARBA" id="ARBA00022970"/>
    </source>
</evidence>
<comment type="similarity">
    <text evidence="3">Belongs to the binding-protein-dependent transport system permease family. HisMQ subfamily.</text>
</comment>
<evidence type="ECO:0000256" key="2">
    <source>
        <dbReference type="ARBA" id="ARBA00004429"/>
    </source>
</evidence>
<feature type="domain" description="ABC transmembrane type-1" evidence="11">
    <location>
        <begin position="69"/>
        <end position="285"/>
    </location>
</feature>
<dbReference type="InterPro" id="IPR043429">
    <property type="entry name" value="ArtM/GltK/GlnP/TcyL/YhdX-like"/>
</dbReference>
<dbReference type="EMBL" id="CP002116">
    <property type="protein sequence ID" value="ADK81527.1"/>
    <property type="molecule type" value="Genomic_DNA"/>
</dbReference>
<dbReference type="PROSITE" id="PS50928">
    <property type="entry name" value="ABC_TM1"/>
    <property type="match status" value="1"/>
</dbReference>
<accession>E1R396</accession>
<evidence type="ECO:0000256" key="3">
    <source>
        <dbReference type="ARBA" id="ARBA00010072"/>
    </source>
</evidence>
<evidence type="ECO:0000313" key="13">
    <source>
        <dbReference type="Proteomes" id="UP000002318"/>
    </source>
</evidence>
<evidence type="ECO:0000313" key="12">
    <source>
        <dbReference type="EMBL" id="ADK81527.1"/>
    </source>
</evidence>
<feature type="transmembrane region" description="Helical" evidence="10">
    <location>
        <begin position="75"/>
        <end position="96"/>
    </location>
</feature>
<keyword evidence="9 10" id="KW-0472">Membrane</keyword>
<gene>
    <name evidence="12" type="ordered locus">Spirs_2413</name>
</gene>
<feature type="transmembrane region" description="Helical" evidence="10">
    <location>
        <begin position="20"/>
        <end position="39"/>
    </location>
</feature>
<dbReference type="OrthoDB" id="9774451at2"/>
<dbReference type="SUPFAM" id="SSF161098">
    <property type="entry name" value="MetI-like"/>
    <property type="match status" value="1"/>
</dbReference>
<dbReference type="STRING" id="573413.Spirs_2413"/>
<dbReference type="AlphaFoldDB" id="E1R396"/>
<evidence type="ECO:0000256" key="6">
    <source>
        <dbReference type="ARBA" id="ARBA00022692"/>
    </source>
</evidence>
<dbReference type="NCBIfam" id="TIGR01726">
    <property type="entry name" value="HEQRo_perm_3TM"/>
    <property type="match status" value="1"/>
</dbReference>
<feature type="transmembrane region" description="Helical" evidence="10">
    <location>
        <begin position="108"/>
        <end position="128"/>
    </location>
</feature>
<dbReference type="InterPro" id="IPR010065">
    <property type="entry name" value="AA_ABC_transptr_permease_3TM"/>
</dbReference>
<dbReference type="RefSeq" id="WP_013254990.1">
    <property type="nucleotide sequence ID" value="NC_014364.1"/>
</dbReference>
<dbReference type="HOGENOM" id="CLU_019602_1_2_12"/>
<evidence type="ECO:0000256" key="1">
    <source>
        <dbReference type="ARBA" id="ARBA00003159"/>
    </source>
</evidence>